<dbReference type="RefSeq" id="WP_073040391.1">
    <property type="nucleotide sequence ID" value="NZ_FQUO01000003.1"/>
</dbReference>
<reference evidence="1 2" key="1">
    <citation type="submission" date="2016-11" db="EMBL/GenBank/DDBJ databases">
        <authorList>
            <person name="Jaros S."/>
            <person name="Januszkiewicz K."/>
            <person name="Wedrychowicz H."/>
        </authorList>
    </citation>
    <scope>NUCLEOTIDE SEQUENCE [LARGE SCALE GENOMIC DNA]</scope>
    <source>
        <strain evidence="1 2">DSM 26897</strain>
    </source>
</reference>
<name>A0A1M4WFG8_9BACT</name>
<dbReference type="Proteomes" id="UP000184368">
    <property type="component" value="Unassembled WGS sequence"/>
</dbReference>
<dbReference type="EMBL" id="FQUO01000003">
    <property type="protein sequence ID" value="SHE79999.1"/>
    <property type="molecule type" value="Genomic_DNA"/>
</dbReference>
<keyword evidence="2" id="KW-1185">Reference proteome</keyword>
<evidence type="ECO:0000313" key="1">
    <source>
        <dbReference type="EMBL" id="SHE79999.1"/>
    </source>
</evidence>
<dbReference type="AlphaFoldDB" id="A0A1M4WFG8"/>
<protein>
    <submittedName>
        <fullName evidence="1">Uncharacterized protein</fullName>
    </submittedName>
</protein>
<dbReference type="STRING" id="1302690.BUE76_07330"/>
<organism evidence="1 2">
    <name type="scientific">Cnuella takakiae</name>
    <dbReference type="NCBI Taxonomy" id="1302690"/>
    <lineage>
        <taxon>Bacteria</taxon>
        <taxon>Pseudomonadati</taxon>
        <taxon>Bacteroidota</taxon>
        <taxon>Chitinophagia</taxon>
        <taxon>Chitinophagales</taxon>
        <taxon>Chitinophagaceae</taxon>
        <taxon>Cnuella</taxon>
    </lineage>
</organism>
<sequence length="88" mass="10008">MARIFSIDFDFQHHQYTALVTAYSNQGKYPRYTVVPGDEHLKQLLPEGRIIFNSIADLCPIAEKESRLHELILSIASALHQKLELISG</sequence>
<accession>A0A1M4WFG8</accession>
<gene>
    <name evidence="1" type="ORF">SAMN05444008_10313</name>
</gene>
<evidence type="ECO:0000313" key="2">
    <source>
        <dbReference type="Proteomes" id="UP000184368"/>
    </source>
</evidence>
<proteinExistence type="predicted"/>